<dbReference type="PRINTS" id="PR00385">
    <property type="entry name" value="P450"/>
</dbReference>
<proteinExistence type="inferred from homology"/>
<name>A0AA46BPD3_9MICO</name>
<dbReference type="SUPFAM" id="SSF48264">
    <property type="entry name" value="Cytochrome P450"/>
    <property type="match status" value="1"/>
</dbReference>
<dbReference type="PANTHER" id="PTHR46696:SF1">
    <property type="entry name" value="CYTOCHROME P450 YJIB-RELATED"/>
    <property type="match status" value="1"/>
</dbReference>
<dbReference type="InterPro" id="IPR002397">
    <property type="entry name" value="Cyt_P450_B"/>
</dbReference>
<dbReference type="GO" id="GO:0005506">
    <property type="term" value="F:iron ion binding"/>
    <property type="evidence" value="ECO:0007669"/>
    <property type="project" value="InterPro"/>
</dbReference>
<dbReference type="InterPro" id="IPR001128">
    <property type="entry name" value="Cyt_P450"/>
</dbReference>
<evidence type="ECO:0000313" key="3">
    <source>
        <dbReference type="EMBL" id="STD12558.1"/>
    </source>
</evidence>
<dbReference type="Pfam" id="PF00067">
    <property type="entry name" value="p450"/>
    <property type="match status" value="1"/>
</dbReference>
<keyword evidence="2" id="KW-0503">Monooxygenase</keyword>
<dbReference type="PRINTS" id="PR00359">
    <property type="entry name" value="BP450"/>
</dbReference>
<dbReference type="EC" id="1.14.99.-" evidence="3"/>
<reference evidence="3 4" key="1">
    <citation type="submission" date="2018-06" db="EMBL/GenBank/DDBJ databases">
        <authorList>
            <consortium name="Pathogen Informatics"/>
            <person name="Doyle S."/>
        </authorList>
    </citation>
    <scope>NUCLEOTIDE SEQUENCE [LARGE SCALE GENOMIC DNA]</scope>
    <source>
        <strain evidence="3 4">NCTC7915</strain>
    </source>
</reference>
<keyword evidence="2" id="KW-0408">Iron</keyword>
<dbReference type="AlphaFoldDB" id="A0AA46BPD3"/>
<evidence type="ECO:0000313" key="4">
    <source>
        <dbReference type="Proteomes" id="UP000254118"/>
    </source>
</evidence>
<evidence type="ECO:0000256" key="1">
    <source>
        <dbReference type="ARBA" id="ARBA00010617"/>
    </source>
</evidence>
<dbReference type="EMBL" id="UFYA01000001">
    <property type="protein sequence ID" value="STD12558.1"/>
    <property type="molecule type" value="Genomic_DNA"/>
</dbReference>
<comment type="similarity">
    <text evidence="1 2">Belongs to the cytochrome P450 family.</text>
</comment>
<dbReference type="Proteomes" id="UP000254118">
    <property type="component" value="Unassembled WGS sequence"/>
</dbReference>
<gene>
    <name evidence="3" type="ORF">NCTC7915_01798</name>
</gene>
<evidence type="ECO:0000256" key="2">
    <source>
        <dbReference type="RuleBase" id="RU000461"/>
    </source>
</evidence>
<comment type="caution">
    <text evidence="3">The sequence shown here is derived from an EMBL/GenBank/DDBJ whole genome shotgun (WGS) entry which is preliminary data.</text>
</comment>
<dbReference type="PANTHER" id="PTHR46696">
    <property type="entry name" value="P450, PUTATIVE (EUROFUNG)-RELATED"/>
    <property type="match status" value="1"/>
</dbReference>
<dbReference type="GO" id="GO:0016705">
    <property type="term" value="F:oxidoreductase activity, acting on paired donors, with incorporation or reduction of molecular oxygen"/>
    <property type="evidence" value="ECO:0007669"/>
    <property type="project" value="InterPro"/>
</dbReference>
<dbReference type="PROSITE" id="PS00086">
    <property type="entry name" value="CYTOCHROME_P450"/>
    <property type="match status" value="1"/>
</dbReference>
<dbReference type="Gene3D" id="1.10.630.10">
    <property type="entry name" value="Cytochrome P450"/>
    <property type="match status" value="1"/>
</dbReference>
<dbReference type="GO" id="GO:0004497">
    <property type="term" value="F:monooxygenase activity"/>
    <property type="evidence" value="ECO:0007669"/>
    <property type="project" value="UniProtKB-KW"/>
</dbReference>
<dbReference type="InterPro" id="IPR036396">
    <property type="entry name" value="Cyt_P450_sf"/>
</dbReference>
<keyword evidence="2" id="KW-0479">Metal-binding</keyword>
<keyword evidence="2 3" id="KW-0560">Oxidoreductase</keyword>
<dbReference type="CDD" id="cd00302">
    <property type="entry name" value="cytochrome_P450"/>
    <property type="match status" value="1"/>
</dbReference>
<organism evidence="3 4">
    <name type="scientific">Dermatophilus congolensis</name>
    <dbReference type="NCBI Taxonomy" id="1863"/>
    <lineage>
        <taxon>Bacteria</taxon>
        <taxon>Bacillati</taxon>
        <taxon>Actinomycetota</taxon>
        <taxon>Actinomycetes</taxon>
        <taxon>Micrococcales</taxon>
        <taxon>Dermatophilaceae</taxon>
        <taxon>Dermatophilus</taxon>
    </lineage>
</organism>
<protein>
    <submittedName>
        <fullName evidence="3">Cytochrome P450(MEG)</fullName>
        <ecNumber evidence="3">1.14.99.-</ecNumber>
    </submittedName>
</protein>
<dbReference type="GO" id="GO:0020037">
    <property type="term" value="F:heme binding"/>
    <property type="evidence" value="ECO:0007669"/>
    <property type="project" value="InterPro"/>
</dbReference>
<dbReference type="InterPro" id="IPR017972">
    <property type="entry name" value="Cyt_P450_CS"/>
</dbReference>
<accession>A0AA46BPD3</accession>
<sequence length="443" mass="48946">MGKRRGSGGCATLFIDRRHMLVFGEGIAMNDGAGGTGCPFTGMRKTIREAEATLPDAPRIEQIDGVWHVRSLPAVREVLRSGRTTVQAGFNAESVRSSWMRRPILYVDGEEHRQQRAKLARYFAPKTVDSRYRDFMNVRAQEIVARIEQLGREGEVDLAEPAMRFSVEVAAQVIGLGGADMRGMSARMERFFAIPALGAQGGVDPLVAPPSRLMSLRGSISVIDFFVQDVRPAVRQRRAQPRNDVISHCIEQGYTDAEILTECVTYAAAGMVTTREFISMATWHMLSDAALREQFLADVSAAGTKNRYAILEEILRLEPVVGHLYRRTLSAITICDGEDKYEIPENALLDLYIRAVNADPDHVGESPMGICPGRPLPSRTGGEVLSFGDGGHKCPGQHVALQESDEFLTRLLQLPLRLVSEPKIGWADLISGYEVRNLRLRVG</sequence>
<keyword evidence="2" id="KW-0349">Heme</keyword>